<keyword evidence="5 6" id="KW-0472">Membrane</keyword>
<organism evidence="8">
    <name type="scientific">Singulisphaera sp. Ch08</name>
    <dbReference type="NCBI Taxonomy" id="3120278"/>
    <lineage>
        <taxon>Bacteria</taxon>
        <taxon>Pseudomonadati</taxon>
        <taxon>Planctomycetota</taxon>
        <taxon>Planctomycetia</taxon>
        <taxon>Isosphaerales</taxon>
        <taxon>Isosphaeraceae</taxon>
        <taxon>Singulisphaera</taxon>
    </lineage>
</organism>
<feature type="transmembrane region" description="Helical" evidence="6">
    <location>
        <begin position="68"/>
        <end position="85"/>
    </location>
</feature>
<dbReference type="GO" id="GO:0017004">
    <property type="term" value="P:cytochrome complex assembly"/>
    <property type="evidence" value="ECO:0007669"/>
    <property type="project" value="UniProtKB-KW"/>
</dbReference>
<feature type="transmembrane region" description="Helical" evidence="6">
    <location>
        <begin position="222"/>
        <end position="240"/>
    </location>
</feature>
<feature type="transmembrane region" description="Helical" evidence="6">
    <location>
        <begin position="92"/>
        <end position="112"/>
    </location>
</feature>
<comment type="subcellular location">
    <subcellularLocation>
        <location evidence="1">Membrane</location>
        <topology evidence="1">Multi-pass membrane protein</topology>
    </subcellularLocation>
</comment>
<feature type="transmembrane region" description="Helical" evidence="6">
    <location>
        <begin position="33"/>
        <end position="56"/>
    </location>
</feature>
<name>A0AAU7CJ63_9BACT</name>
<evidence type="ECO:0000256" key="3">
    <source>
        <dbReference type="ARBA" id="ARBA00022748"/>
    </source>
</evidence>
<dbReference type="InterPro" id="IPR002541">
    <property type="entry name" value="Cyt_c_assembly"/>
</dbReference>
<dbReference type="PANTHER" id="PTHR30071">
    <property type="entry name" value="HEME EXPORTER PROTEIN C"/>
    <property type="match status" value="1"/>
</dbReference>
<dbReference type="GO" id="GO:0020037">
    <property type="term" value="F:heme binding"/>
    <property type="evidence" value="ECO:0007669"/>
    <property type="project" value="InterPro"/>
</dbReference>
<dbReference type="RefSeq" id="WP_406698125.1">
    <property type="nucleotide sequence ID" value="NZ_CP155447.1"/>
</dbReference>
<protein>
    <submittedName>
        <fullName evidence="8">Cytochrome c biogenesis protein CcsA</fullName>
    </submittedName>
</protein>
<dbReference type="PANTHER" id="PTHR30071:SF1">
    <property type="entry name" value="CYTOCHROME B_B6 PROTEIN-RELATED"/>
    <property type="match status" value="1"/>
</dbReference>
<reference evidence="8" key="1">
    <citation type="submission" date="2024-05" db="EMBL/GenBank/DDBJ databases">
        <title>Planctomycetes of the genus Singulisphaera possess chitinolytic capabilities.</title>
        <authorList>
            <person name="Ivanova A."/>
        </authorList>
    </citation>
    <scope>NUCLEOTIDE SEQUENCE</scope>
    <source>
        <strain evidence="8">Ch08T</strain>
    </source>
</reference>
<dbReference type="AlphaFoldDB" id="A0AAU7CJ63"/>
<sequence>MDRLTVLCFGGTYALALASELARFVVRGAARWYLTVALTVLAWLVQTAYLANLAWAHRKVPVTTAFESLMVLSWIFALIGLYLMVRSPKPMAVGVFVLPLVLGLVVSGQLASPRDGWDQWGSATRFWGMVHGLFLLAGAVSTCVAFAAGLMYLVQSNRLKHKRPSRFGFALPSLEQSERLNRGAITVAFPLLTCGLLIGVILDLVLRGAAARTPLSWTDPKVVSAFFMWLVFAALLHARFRPAMRGRSLMVLTIIAFGFLVFTWVGVDLLNLPTAHGMGSPAGRKVP</sequence>
<dbReference type="InterPro" id="IPR045062">
    <property type="entry name" value="Cyt_c_biogenesis_CcsA/CcmC"/>
</dbReference>
<dbReference type="GO" id="GO:0005886">
    <property type="term" value="C:plasma membrane"/>
    <property type="evidence" value="ECO:0007669"/>
    <property type="project" value="TreeGrafter"/>
</dbReference>
<evidence type="ECO:0000256" key="1">
    <source>
        <dbReference type="ARBA" id="ARBA00004141"/>
    </source>
</evidence>
<dbReference type="Pfam" id="PF01578">
    <property type="entry name" value="Cytochrom_C_asm"/>
    <property type="match status" value="1"/>
</dbReference>
<keyword evidence="3" id="KW-0201">Cytochrome c-type biogenesis</keyword>
<feature type="domain" description="Cytochrome c assembly protein" evidence="7">
    <location>
        <begin position="65"/>
        <end position="271"/>
    </location>
</feature>
<evidence type="ECO:0000259" key="7">
    <source>
        <dbReference type="Pfam" id="PF01578"/>
    </source>
</evidence>
<feature type="transmembrane region" description="Helical" evidence="6">
    <location>
        <begin position="6"/>
        <end position="26"/>
    </location>
</feature>
<evidence type="ECO:0000256" key="5">
    <source>
        <dbReference type="ARBA" id="ARBA00023136"/>
    </source>
</evidence>
<feature type="transmembrane region" description="Helical" evidence="6">
    <location>
        <begin position="183"/>
        <end position="202"/>
    </location>
</feature>
<keyword evidence="2 6" id="KW-0812">Transmembrane</keyword>
<evidence type="ECO:0000256" key="2">
    <source>
        <dbReference type="ARBA" id="ARBA00022692"/>
    </source>
</evidence>
<feature type="transmembrane region" description="Helical" evidence="6">
    <location>
        <begin position="249"/>
        <end position="267"/>
    </location>
</feature>
<evidence type="ECO:0000313" key="8">
    <source>
        <dbReference type="EMBL" id="XBH05309.1"/>
    </source>
</evidence>
<keyword evidence="4 6" id="KW-1133">Transmembrane helix</keyword>
<feature type="transmembrane region" description="Helical" evidence="6">
    <location>
        <begin position="132"/>
        <end position="154"/>
    </location>
</feature>
<dbReference type="EMBL" id="CP155447">
    <property type="protein sequence ID" value="XBH05309.1"/>
    <property type="molecule type" value="Genomic_DNA"/>
</dbReference>
<gene>
    <name evidence="8" type="primary">ccsA</name>
    <name evidence="8" type="ORF">V5E97_04635</name>
</gene>
<proteinExistence type="predicted"/>
<accession>A0AAU7CJ63</accession>
<evidence type="ECO:0000256" key="6">
    <source>
        <dbReference type="SAM" id="Phobius"/>
    </source>
</evidence>
<evidence type="ECO:0000256" key="4">
    <source>
        <dbReference type="ARBA" id="ARBA00022989"/>
    </source>
</evidence>